<evidence type="ECO:0000256" key="1">
    <source>
        <dbReference type="SAM" id="MobiDB-lite"/>
    </source>
</evidence>
<evidence type="ECO:0000313" key="2">
    <source>
        <dbReference type="EMBL" id="KII64507.1"/>
    </source>
</evidence>
<feature type="region of interest" description="Disordered" evidence="1">
    <location>
        <begin position="1"/>
        <end position="24"/>
    </location>
</feature>
<dbReference type="Proteomes" id="UP000031668">
    <property type="component" value="Unassembled WGS sequence"/>
</dbReference>
<reference evidence="2 3" key="1">
    <citation type="journal article" date="2014" name="Genome Biol. Evol.">
        <title>The genome of the myxosporean Thelohanellus kitauei shows adaptations to nutrient acquisition within its fish host.</title>
        <authorList>
            <person name="Yang Y."/>
            <person name="Xiong J."/>
            <person name="Zhou Z."/>
            <person name="Huo F."/>
            <person name="Miao W."/>
            <person name="Ran C."/>
            <person name="Liu Y."/>
            <person name="Zhang J."/>
            <person name="Feng J."/>
            <person name="Wang M."/>
            <person name="Wang M."/>
            <person name="Wang L."/>
            <person name="Yao B."/>
        </authorList>
    </citation>
    <scope>NUCLEOTIDE SEQUENCE [LARGE SCALE GENOMIC DNA]</scope>
    <source>
        <strain evidence="2">Wuqing</strain>
    </source>
</reference>
<dbReference type="AlphaFoldDB" id="A0A0C2MRZ8"/>
<accession>A0A0C2MRZ8</accession>
<comment type="caution">
    <text evidence="2">The sequence shown here is derived from an EMBL/GenBank/DDBJ whole genome shotgun (WGS) entry which is preliminary data.</text>
</comment>
<dbReference type="EMBL" id="JWZT01004244">
    <property type="protein sequence ID" value="KII64507.1"/>
    <property type="molecule type" value="Genomic_DNA"/>
</dbReference>
<organism evidence="2 3">
    <name type="scientific">Thelohanellus kitauei</name>
    <name type="common">Myxosporean</name>
    <dbReference type="NCBI Taxonomy" id="669202"/>
    <lineage>
        <taxon>Eukaryota</taxon>
        <taxon>Metazoa</taxon>
        <taxon>Cnidaria</taxon>
        <taxon>Myxozoa</taxon>
        <taxon>Myxosporea</taxon>
        <taxon>Bivalvulida</taxon>
        <taxon>Platysporina</taxon>
        <taxon>Myxobolidae</taxon>
        <taxon>Thelohanellus</taxon>
    </lineage>
</organism>
<gene>
    <name evidence="2" type="ORF">RF11_12618</name>
</gene>
<proteinExistence type="predicted"/>
<evidence type="ECO:0000313" key="3">
    <source>
        <dbReference type="Proteomes" id="UP000031668"/>
    </source>
</evidence>
<keyword evidence="3" id="KW-1185">Reference proteome</keyword>
<feature type="compositionally biased region" description="Basic and acidic residues" evidence="1">
    <location>
        <begin position="10"/>
        <end position="24"/>
    </location>
</feature>
<name>A0A0C2MRZ8_THEKT</name>
<protein>
    <submittedName>
        <fullName evidence="2">Uncharacterized protein</fullName>
    </submittedName>
</protein>
<sequence>MSSENYINELRQEHKPRMYEDDKSNSLSSISDDLIKMLFTKLKFHLLDDIRYKSHDDHGDAVLKKYKQIMAILVHIFNESNYLDKSTADYLTMLYKSKSSYSNQNPSQSYSSESVSDSTHVSNISSSAVNIKNLSLSDLFTLFVLIYEMKFIFGNINSKLF</sequence>